<dbReference type="Proteomes" id="UP000324106">
    <property type="component" value="Chromosome"/>
</dbReference>
<evidence type="ECO:0000256" key="4">
    <source>
        <dbReference type="ARBA" id="ARBA00022840"/>
    </source>
</evidence>
<dbReference type="OrthoDB" id="9803968at2"/>
<feature type="domain" description="AMP-dependent synthetase/ligase" evidence="5">
    <location>
        <begin position="18"/>
        <end position="376"/>
    </location>
</feature>
<dbReference type="AlphaFoldDB" id="A0A5P2AWM3"/>
<dbReference type="InterPro" id="IPR025110">
    <property type="entry name" value="AMP-bd_C"/>
</dbReference>
<name>A0A5P2AWM3_STRVZ</name>
<organism evidence="7 8">
    <name type="scientific">Streptomyces venezuelae</name>
    <dbReference type="NCBI Taxonomy" id="54571"/>
    <lineage>
        <taxon>Bacteria</taxon>
        <taxon>Bacillati</taxon>
        <taxon>Actinomycetota</taxon>
        <taxon>Actinomycetes</taxon>
        <taxon>Kitasatosporales</taxon>
        <taxon>Streptomycetaceae</taxon>
        <taxon>Streptomyces</taxon>
    </lineage>
</organism>
<dbReference type="PROSITE" id="PS00455">
    <property type="entry name" value="AMP_BINDING"/>
    <property type="match status" value="1"/>
</dbReference>
<sequence>MKGADTVAELVRRQWGDHRTGLRDEHHTLSHHEVAAGAAARAALLVDLMPPLPGSEPHLGILLDNTPEYPLWLSAAALAGAAVAGINPTRRGAELARDIRHTACRILVTQRARLPLLDGLALPGLRILVTDTDAYRELLAPYAGARPGDATLGPVRPDSRFLLSFTSGSTGAPKAALCSQGRLAAAGSSLVSHFGIGPDDVHYVCMPMFHGNAVIADWAPALAAGAGVALRARFSASGFLPDVRRFGATYFTYVGRAVQYLLATPPGPDDRAHALRLGFGTEAGAVDAARFRERFGVPLVEGYGSSEGGAAIQRTPDTPTGAIGRAAPGDDLAVLDPETGQECAPARFSPEGRLLNTDEAVGELVNRGRNPFEGYWRNPEAEAVRLRGGWYWTGDLFYRDEEGFLYFAGRTDDRLRVDSENLAAAMIENILARWDRAAGVAVYAIPDPVAGDQVMAALALREGAAFDPAEFAAFLAAQPDLGTKMPPRFVRVTRELPLTATNKIHRVGLRRESFLCPDPVWWRPTATAPYEPLTPATTAALQEQYALHGRTPTWDRTK</sequence>
<dbReference type="GO" id="GO:0005524">
    <property type="term" value="F:ATP binding"/>
    <property type="evidence" value="ECO:0007669"/>
    <property type="project" value="UniProtKB-KW"/>
</dbReference>
<dbReference type="Pfam" id="PF00501">
    <property type="entry name" value="AMP-binding"/>
    <property type="match status" value="1"/>
</dbReference>
<dbReference type="InterPro" id="IPR020845">
    <property type="entry name" value="AMP-binding_CS"/>
</dbReference>
<gene>
    <name evidence="7" type="ORF">DEJ46_25415</name>
</gene>
<protein>
    <submittedName>
        <fullName evidence="7">Acyl-CoA synthetase</fullName>
    </submittedName>
</protein>
<dbReference type="Gene3D" id="3.30.300.30">
    <property type="match status" value="1"/>
</dbReference>
<reference evidence="7 8" key="1">
    <citation type="submission" date="2018-05" db="EMBL/GenBank/DDBJ databases">
        <title>Streptomyces venezuelae.</title>
        <authorList>
            <person name="Kim W."/>
            <person name="Lee N."/>
            <person name="Cho B.-K."/>
        </authorList>
    </citation>
    <scope>NUCLEOTIDE SEQUENCE [LARGE SCALE GENOMIC DNA]</scope>
    <source>
        <strain evidence="7 8">ATCC 15068</strain>
    </source>
</reference>
<dbReference type="GO" id="GO:0004467">
    <property type="term" value="F:long-chain fatty acid-CoA ligase activity"/>
    <property type="evidence" value="ECO:0007669"/>
    <property type="project" value="TreeGrafter"/>
</dbReference>
<keyword evidence="4" id="KW-0067">ATP-binding</keyword>
<dbReference type="RefSeq" id="WP_150269938.1">
    <property type="nucleotide sequence ID" value="NZ_CP029194.1"/>
</dbReference>
<dbReference type="InterPro" id="IPR000873">
    <property type="entry name" value="AMP-dep_synth/lig_dom"/>
</dbReference>
<feature type="domain" description="AMP-binding enzyme C-terminal" evidence="6">
    <location>
        <begin position="427"/>
        <end position="503"/>
    </location>
</feature>
<dbReference type="Pfam" id="PF13193">
    <property type="entry name" value="AMP-binding_C"/>
    <property type="match status" value="1"/>
</dbReference>
<evidence type="ECO:0000259" key="6">
    <source>
        <dbReference type="Pfam" id="PF13193"/>
    </source>
</evidence>
<evidence type="ECO:0000256" key="2">
    <source>
        <dbReference type="ARBA" id="ARBA00022598"/>
    </source>
</evidence>
<accession>A0A5P2AWM3</accession>
<evidence type="ECO:0000313" key="8">
    <source>
        <dbReference type="Proteomes" id="UP000324106"/>
    </source>
</evidence>
<evidence type="ECO:0000313" key="7">
    <source>
        <dbReference type="EMBL" id="QES22030.1"/>
    </source>
</evidence>
<dbReference type="GO" id="GO:0044539">
    <property type="term" value="P:long-chain fatty acid import into cell"/>
    <property type="evidence" value="ECO:0007669"/>
    <property type="project" value="TreeGrafter"/>
</dbReference>
<dbReference type="InterPro" id="IPR045851">
    <property type="entry name" value="AMP-bd_C_sf"/>
</dbReference>
<keyword evidence="3" id="KW-0547">Nucleotide-binding</keyword>
<comment type="similarity">
    <text evidence="1">Belongs to the ATP-dependent AMP-binding enzyme family.</text>
</comment>
<evidence type="ECO:0000259" key="5">
    <source>
        <dbReference type="Pfam" id="PF00501"/>
    </source>
</evidence>
<dbReference type="EMBL" id="CP029194">
    <property type="protein sequence ID" value="QES22030.1"/>
    <property type="molecule type" value="Genomic_DNA"/>
</dbReference>
<evidence type="ECO:0000256" key="3">
    <source>
        <dbReference type="ARBA" id="ARBA00022741"/>
    </source>
</evidence>
<dbReference type="GO" id="GO:0005324">
    <property type="term" value="F:long-chain fatty acid transmembrane transporter activity"/>
    <property type="evidence" value="ECO:0007669"/>
    <property type="project" value="TreeGrafter"/>
</dbReference>
<keyword evidence="2" id="KW-0436">Ligase</keyword>
<dbReference type="InterPro" id="IPR042099">
    <property type="entry name" value="ANL_N_sf"/>
</dbReference>
<dbReference type="Gene3D" id="3.40.50.12780">
    <property type="entry name" value="N-terminal domain of ligase-like"/>
    <property type="match status" value="1"/>
</dbReference>
<evidence type="ECO:0000256" key="1">
    <source>
        <dbReference type="ARBA" id="ARBA00006432"/>
    </source>
</evidence>
<dbReference type="PANTHER" id="PTHR43107">
    <property type="entry name" value="LONG-CHAIN FATTY ACID TRANSPORT PROTEIN"/>
    <property type="match status" value="1"/>
</dbReference>
<dbReference type="GO" id="GO:0005886">
    <property type="term" value="C:plasma membrane"/>
    <property type="evidence" value="ECO:0007669"/>
    <property type="project" value="TreeGrafter"/>
</dbReference>
<dbReference type="SUPFAM" id="SSF56801">
    <property type="entry name" value="Acetyl-CoA synthetase-like"/>
    <property type="match status" value="1"/>
</dbReference>
<dbReference type="PANTHER" id="PTHR43107:SF15">
    <property type="entry name" value="FATTY ACID TRANSPORT PROTEIN 3, ISOFORM A"/>
    <property type="match status" value="1"/>
</dbReference>
<proteinExistence type="inferred from homology"/>